<evidence type="ECO:0000256" key="4">
    <source>
        <dbReference type="ARBA" id="ARBA00023139"/>
    </source>
</evidence>
<dbReference type="EMBL" id="JADKGK010000007">
    <property type="protein sequence ID" value="MBL0003036.1"/>
    <property type="molecule type" value="Genomic_DNA"/>
</dbReference>
<dbReference type="PROSITE" id="PS51257">
    <property type="entry name" value="PROKAR_LIPOPROTEIN"/>
    <property type="match status" value="1"/>
</dbReference>
<keyword evidence="3" id="KW-0472">Membrane</keyword>
<keyword evidence="4" id="KW-0564">Palmitate</keyword>
<dbReference type="InterPro" id="IPR006059">
    <property type="entry name" value="SBP"/>
</dbReference>
<dbReference type="PANTHER" id="PTHR43649">
    <property type="entry name" value="ARABINOSE-BINDING PROTEIN-RELATED"/>
    <property type="match status" value="1"/>
</dbReference>
<dbReference type="SUPFAM" id="SSF53850">
    <property type="entry name" value="Periplasmic binding protein-like II"/>
    <property type="match status" value="1"/>
</dbReference>
<keyword evidence="1" id="KW-1003">Cell membrane</keyword>
<protein>
    <submittedName>
        <fullName evidence="7">Extracellular solute-binding protein</fullName>
    </submittedName>
</protein>
<evidence type="ECO:0000256" key="6">
    <source>
        <dbReference type="SAM" id="SignalP"/>
    </source>
</evidence>
<dbReference type="PANTHER" id="PTHR43649:SF33">
    <property type="entry name" value="POLYGALACTURONAN_RHAMNOGALACTURONAN-BINDING PROTEIN YTCQ"/>
    <property type="match status" value="1"/>
</dbReference>
<comment type="caution">
    <text evidence="7">The sequence shown here is derived from an EMBL/GenBank/DDBJ whole genome shotgun (WGS) entry which is preliminary data.</text>
</comment>
<organism evidence="7 8">
    <name type="scientific">Candidatus Phosphoribacter hodrii</name>
    <dbReference type="NCBI Taxonomy" id="2953743"/>
    <lineage>
        <taxon>Bacteria</taxon>
        <taxon>Bacillati</taxon>
        <taxon>Actinomycetota</taxon>
        <taxon>Actinomycetes</taxon>
        <taxon>Micrococcales</taxon>
        <taxon>Dermatophilaceae</taxon>
        <taxon>Candidatus Phosphoribacter</taxon>
    </lineage>
</organism>
<evidence type="ECO:0000313" key="8">
    <source>
        <dbReference type="Proteomes" id="UP000886632"/>
    </source>
</evidence>
<evidence type="ECO:0000256" key="1">
    <source>
        <dbReference type="ARBA" id="ARBA00022475"/>
    </source>
</evidence>
<dbReference type="Proteomes" id="UP000886632">
    <property type="component" value="Unassembled WGS sequence"/>
</dbReference>
<gene>
    <name evidence="7" type="ORF">IPP00_03270</name>
</gene>
<name>A0A9D7T5U0_9MICO</name>
<dbReference type="Pfam" id="PF01547">
    <property type="entry name" value="SBP_bac_1"/>
    <property type="match status" value="1"/>
</dbReference>
<evidence type="ECO:0000256" key="5">
    <source>
        <dbReference type="ARBA" id="ARBA00023288"/>
    </source>
</evidence>
<feature type="signal peptide" evidence="6">
    <location>
        <begin position="1"/>
        <end position="25"/>
    </location>
</feature>
<sequence>MRPGRLRAVGTALVLSLAVAGCSGAGPQAASTACEPSTGAVKLSFWSWVPGIDDAVDLWNAQHPKVQVELNTVAGGNQGTYQNLSNALKAGNEPDLAQIEYDTLPSFRLQQGLRDISHCLKTDTGDQFFDFAWKQVTFGNTGVYAIPQDTGPMAMFYRKDLFEKYGVEVPKTWAQFAAVAEAVHKQDPTVQITHFPQRDTGWFAGLASQNGARWAQIDGDKWLVNIDDAPTEEVAKYWQNLIDRGLVANMQGFSQQWNKALADGKLLTWVSAVWGNATLASNVPTTSGKWALAPMPTWKDGEHTAANWGGSSTAVLRGSDHPYEAAQFALWLNTDPDSLKLLNQNGGLYPATRAGLDLPFLKQPSQFYGGQHIFDVFAQAADNVDPDFIWSPTMTQTYASLADGFGAALGGDSTLSEALVGAQEDTITAMRLQALEVEPK</sequence>
<dbReference type="AlphaFoldDB" id="A0A9D7T5U0"/>
<accession>A0A9D7T5U0</accession>
<proteinExistence type="predicted"/>
<dbReference type="Gene3D" id="3.40.190.10">
    <property type="entry name" value="Periplasmic binding protein-like II"/>
    <property type="match status" value="1"/>
</dbReference>
<keyword evidence="5" id="KW-0449">Lipoprotein</keyword>
<evidence type="ECO:0000256" key="3">
    <source>
        <dbReference type="ARBA" id="ARBA00023136"/>
    </source>
</evidence>
<keyword evidence="2 6" id="KW-0732">Signal</keyword>
<reference evidence="7" key="1">
    <citation type="submission" date="2020-10" db="EMBL/GenBank/DDBJ databases">
        <title>Connecting structure to function with the recovery of over 1000 high-quality activated sludge metagenome-assembled genomes encoding full-length rRNA genes using long-read sequencing.</title>
        <authorList>
            <person name="Singleton C.M."/>
            <person name="Petriglieri F."/>
            <person name="Kristensen J.M."/>
            <person name="Kirkegaard R.H."/>
            <person name="Michaelsen T.Y."/>
            <person name="Andersen M.H."/>
            <person name="Karst S.M."/>
            <person name="Dueholm M.S."/>
            <person name="Nielsen P.H."/>
            <person name="Albertsen M."/>
        </authorList>
    </citation>
    <scope>NUCLEOTIDE SEQUENCE</scope>
    <source>
        <strain evidence="7">Ribe_18-Q3-R11-54_MAXAC.001</strain>
    </source>
</reference>
<dbReference type="InterPro" id="IPR050490">
    <property type="entry name" value="Bact_solute-bd_prot1"/>
</dbReference>
<evidence type="ECO:0000256" key="2">
    <source>
        <dbReference type="ARBA" id="ARBA00022729"/>
    </source>
</evidence>
<evidence type="ECO:0000313" key="7">
    <source>
        <dbReference type="EMBL" id="MBL0003036.1"/>
    </source>
</evidence>
<feature type="chain" id="PRO_5038460922" evidence="6">
    <location>
        <begin position="26"/>
        <end position="440"/>
    </location>
</feature>